<accession>I1H461</accession>
<reference evidence="2" key="2">
    <citation type="submission" date="2017-06" db="EMBL/GenBank/DDBJ databases">
        <title>WGS assembly of Brachypodium distachyon.</title>
        <authorList>
            <consortium name="The International Brachypodium Initiative"/>
            <person name="Lucas S."/>
            <person name="Harmon-Smith M."/>
            <person name="Lail K."/>
            <person name="Tice H."/>
            <person name="Grimwood J."/>
            <person name="Bruce D."/>
            <person name="Barry K."/>
            <person name="Shu S."/>
            <person name="Lindquist E."/>
            <person name="Wang M."/>
            <person name="Pitluck S."/>
            <person name="Vogel J.P."/>
            <person name="Garvin D.F."/>
            <person name="Mockler T.C."/>
            <person name="Schmutz J."/>
            <person name="Rokhsar D."/>
            <person name="Bevan M.W."/>
        </authorList>
    </citation>
    <scope>NUCLEOTIDE SEQUENCE</scope>
    <source>
        <strain evidence="2">Bd21</strain>
    </source>
</reference>
<dbReference type="EMBL" id="CM000880">
    <property type="protein sequence ID" value="PNT77167.1"/>
    <property type="molecule type" value="Genomic_DNA"/>
</dbReference>
<name>I1H461_BRADI</name>
<gene>
    <name evidence="3" type="primary">LOC100840080</name>
    <name evidence="2" type="ORF">BRADI_1g58704v3</name>
</gene>
<dbReference type="AlphaFoldDB" id="I1H461"/>
<proteinExistence type="predicted"/>
<dbReference type="EnsemblPlants" id="PNT77167">
    <property type="protein sequence ID" value="PNT77167"/>
    <property type="gene ID" value="BRADI_1g58704v3"/>
</dbReference>
<organism evidence="3">
    <name type="scientific">Brachypodium distachyon</name>
    <name type="common">Purple false brome</name>
    <name type="synonym">Trachynia distachya</name>
    <dbReference type="NCBI Taxonomy" id="15368"/>
    <lineage>
        <taxon>Eukaryota</taxon>
        <taxon>Viridiplantae</taxon>
        <taxon>Streptophyta</taxon>
        <taxon>Embryophyta</taxon>
        <taxon>Tracheophyta</taxon>
        <taxon>Spermatophyta</taxon>
        <taxon>Magnoliopsida</taxon>
        <taxon>Liliopsida</taxon>
        <taxon>Poales</taxon>
        <taxon>Poaceae</taxon>
        <taxon>BOP clade</taxon>
        <taxon>Pooideae</taxon>
        <taxon>Stipodae</taxon>
        <taxon>Brachypodieae</taxon>
        <taxon>Brachypodium</taxon>
    </lineage>
</organism>
<dbReference type="HOGENOM" id="CLU_017945_2_1_1"/>
<evidence type="ECO:0000313" key="2">
    <source>
        <dbReference type="EMBL" id="KQK21099.1"/>
    </source>
</evidence>
<dbReference type="OMA" id="ITHEEWV"/>
<dbReference type="Gramene" id="KQK21099">
    <property type="protein sequence ID" value="KQK21099"/>
    <property type="gene ID" value="BRADI_1g58704v3"/>
</dbReference>
<dbReference type="GeneID" id="100840080"/>
<reference evidence="2 3" key="1">
    <citation type="journal article" date="2010" name="Nature">
        <title>Genome sequencing and analysis of the model grass Brachypodium distachyon.</title>
        <authorList>
            <consortium name="International Brachypodium Initiative"/>
        </authorList>
    </citation>
    <scope>NUCLEOTIDE SEQUENCE [LARGE SCALE GENOMIC DNA]</scope>
    <source>
        <strain evidence="2 3">Bd21</strain>
    </source>
</reference>
<sequence length="398" mass="44540">MAPPPPELPADIVEQIFLRLPPDEPGCLFRASRVSKFWLRRLAGPDFRHEYCELHGTPPMLGFLTRHSPKEEDHVSTLFVPTLKLRPPGPAPARGYLRPLDARHGRVLFQTDPPGCLYEGYYPEPEYIVWDPITHEEWVFQKPGQLWGGWPAVLCAKPGCDHLDCHGHPFQVACVIVEEFLCSATLYSSEAGYWRPSTHFVHCDQKLAVSSTICVMPPSVLVGNTLDFDFRSTTAIIRYDLAEPELSLIKKPDDCKDGKMVVENGVLGMAAIVESSICLWSREVDEHGAAAWVQPRVINLVPLLPPLSLSTKPVMCGFAERVGVVFLRTEAGIFTVELKSGRARNLCHEGNIGDPLIPSFFQERDVPQPITVIPYMSFYKPGRDMKPLPPGHSEIEED</sequence>
<dbReference type="InterPro" id="IPR036047">
    <property type="entry name" value="F-box-like_dom_sf"/>
</dbReference>
<evidence type="ECO:0000313" key="4">
    <source>
        <dbReference type="Proteomes" id="UP000008810"/>
    </source>
</evidence>
<evidence type="ECO:0000313" key="3">
    <source>
        <dbReference type="EnsemblPlants" id="KQK21099"/>
    </source>
</evidence>
<dbReference type="PANTHER" id="PTHR32133">
    <property type="entry name" value="OS07G0120400 PROTEIN"/>
    <property type="match status" value="1"/>
</dbReference>
<dbReference type="SUPFAM" id="SSF81383">
    <property type="entry name" value="F-box domain"/>
    <property type="match status" value="1"/>
</dbReference>
<reference evidence="3" key="3">
    <citation type="submission" date="2018-08" db="UniProtKB">
        <authorList>
            <consortium name="EnsemblPlants"/>
        </authorList>
    </citation>
    <scope>IDENTIFICATION</scope>
    <source>
        <strain evidence="3">cv. Bd21</strain>
    </source>
</reference>
<dbReference type="Gramene" id="PNT77167">
    <property type="protein sequence ID" value="PNT77167"/>
    <property type="gene ID" value="BRADI_1g58704v3"/>
</dbReference>
<evidence type="ECO:0000259" key="1">
    <source>
        <dbReference type="Pfam" id="PF00646"/>
    </source>
</evidence>
<dbReference type="EMBL" id="CM000880">
    <property type="protein sequence ID" value="KQK21099.1"/>
    <property type="molecule type" value="Genomic_DNA"/>
</dbReference>
<dbReference type="KEGG" id="bdi:100840080"/>
<dbReference type="eggNOG" id="ENOG502T22W">
    <property type="taxonomic scope" value="Eukaryota"/>
</dbReference>
<protein>
    <recommendedName>
        <fullName evidence="1">F-box domain-containing protein</fullName>
    </recommendedName>
</protein>
<dbReference type="Pfam" id="PF00646">
    <property type="entry name" value="F-box"/>
    <property type="match status" value="1"/>
</dbReference>
<dbReference type="InterPro" id="IPR001810">
    <property type="entry name" value="F-box_dom"/>
</dbReference>
<dbReference type="RefSeq" id="XP_003561476.3">
    <property type="nucleotide sequence ID" value="XM_003561428.4"/>
</dbReference>
<feature type="domain" description="F-box" evidence="1">
    <location>
        <begin position="7"/>
        <end position="46"/>
    </location>
</feature>
<keyword evidence="4" id="KW-1185">Reference proteome</keyword>
<dbReference type="Proteomes" id="UP000008810">
    <property type="component" value="Chromosome 1"/>
</dbReference>
<dbReference type="PANTHER" id="PTHR32133:SF366">
    <property type="entry name" value="OS07G0122900 PROTEIN"/>
    <property type="match status" value="1"/>
</dbReference>
<dbReference type="EnsemblPlants" id="KQK21099">
    <property type="protein sequence ID" value="KQK21099"/>
    <property type="gene ID" value="BRADI_1g58704v3"/>
</dbReference>